<sequence>MLGIAGGELIIPTITLLYGVDIKIAGTLSLMVSLPTIMIGLYRYRNKQSFTIVRPNIKFMALMGAGSIMGAFAGKSMLGLVSNSMLQIFLAIILSLSAIKLYKKAVA</sequence>
<keyword evidence="4 5" id="KW-0472">Membrane</keyword>
<keyword evidence="3 5" id="KW-1133">Transmembrane helix</keyword>
<evidence type="ECO:0000313" key="6">
    <source>
        <dbReference type="EMBL" id="CUV66159.1"/>
    </source>
</evidence>
<name>A0A0S4XPE5_9BACT</name>
<dbReference type="Pfam" id="PF01925">
    <property type="entry name" value="TauE"/>
    <property type="match status" value="1"/>
</dbReference>
<proteinExistence type="inferred from homology"/>
<comment type="subcellular location">
    <subcellularLocation>
        <location evidence="5">Cell membrane</location>
        <topology evidence="5">Multi-pass membrane protein</topology>
    </subcellularLocation>
    <subcellularLocation>
        <location evidence="1">Membrane</location>
        <topology evidence="1">Multi-pass membrane protein</topology>
    </subcellularLocation>
</comment>
<evidence type="ECO:0000256" key="2">
    <source>
        <dbReference type="ARBA" id="ARBA00022692"/>
    </source>
</evidence>
<feature type="transmembrane region" description="Helical" evidence="5">
    <location>
        <begin position="85"/>
        <end position="102"/>
    </location>
</feature>
<keyword evidence="5" id="KW-1003">Cell membrane</keyword>
<protein>
    <recommendedName>
        <fullName evidence="5">Probable membrane transporter protein</fullName>
    </recommendedName>
</protein>
<reference evidence="6" key="1">
    <citation type="submission" date="2015-11" db="EMBL/GenBank/DDBJ databases">
        <authorList>
            <person name="Zhang Y."/>
            <person name="Guo Z."/>
        </authorList>
    </citation>
    <scope>NUCLEOTIDE SEQUENCE</scope>
    <source>
        <strain evidence="6">BN30871</strain>
    </source>
</reference>
<dbReference type="EMBL" id="FAXN01000065">
    <property type="protein sequence ID" value="CUV66159.1"/>
    <property type="molecule type" value="Genomic_DNA"/>
</dbReference>
<evidence type="ECO:0000256" key="4">
    <source>
        <dbReference type="ARBA" id="ARBA00023136"/>
    </source>
</evidence>
<dbReference type="AlphaFoldDB" id="A0A0S4XPE5"/>
<dbReference type="GO" id="GO:0005886">
    <property type="term" value="C:plasma membrane"/>
    <property type="evidence" value="ECO:0007669"/>
    <property type="project" value="UniProtKB-SubCell"/>
</dbReference>
<gene>
    <name evidence="6" type="ORF">BN3087_620017</name>
</gene>
<dbReference type="InterPro" id="IPR002781">
    <property type="entry name" value="TM_pro_TauE-like"/>
</dbReference>
<evidence type="ECO:0000256" key="1">
    <source>
        <dbReference type="ARBA" id="ARBA00004141"/>
    </source>
</evidence>
<accession>A0A0S4XPE5</accession>
<feature type="transmembrane region" description="Helical" evidence="5">
    <location>
        <begin position="56"/>
        <end position="73"/>
    </location>
</feature>
<comment type="similarity">
    <text evidence="5">Belongs to the 4-toluene sulfonate uptake permease (TSUP) (TC 2.A.102) family.</text>
</comment>
<organism evidence="6">
    <name type="scientific">Sulfurovum sp. enrichment culture clone C5</name>
    <dbReference type="NCBI Taxonomy" id="497650"/>
    <lineage>
        <taxon>Bacteria</taxon>
        <taxon>Pseudomonadati</taxon>
        <taxon>Campylobacterota</taxon>
        <taxon>Epsilonproteobacteria</taxon>
        <taxon>Campylobacterales</taxon>
        <taxon>Sulfurovaceae</taxon>
        <taxon>Sulfurovum</taxon>
        <taxon>environmental samples</taxon>
    </lineage>
</organism>
<feature type="transmembrane region" description="Helical" evidence="5">
    <location>
        <begin position="24"/>
        <end position="44"/>
    </location>
</feature>
<evidence type="ECO:0000256" key="5">
    <source>
        <dbReference type="RuleBase" id="RU363041"/>
    </source>
</evidence>
<keyword evidence="2 5" id="KW-0812">Transmembrane</keyword>
<evidence type="ECO:0000256" key="3">
    <source>
        <dbReference type="ARBA" id="ARBA00022989"/>
    </source>
</evidence>